<dbReference type="GO" id="GO:0005840">
    <property type="term" value="C:ribosome"/>
    <property type="evidence" value="ECO:0007669"/>
    <property type="project" value="UniProtKB-KW"/>
</dbReference>
<accession>A0A4R6ICU5</accession>
<evidence type="ECO:0000256" key="3">
    <source>
        <dbReference type="ARBA" id="ARBA00023274"/>
    </source>
</evidence>
<dbReference type="GO" id="GO:1990904">
    <property type="term" value="C:ribonucleoprotein complex"/>
    <property type="evidence" value="ECO:0007669"/>
    <property type="project" value="UniProtKB-KW"/>
</dbReference>
<feature type="region of interest" description="Disordered" evidence="6">
    <location>
        <begin position="1"/>
        <end position="21"/>
    </location>
</feature>
<dbReference type="PANTHER" id="PTHR39080">
    <property type="entry name" value="50S RIBOSOMAL PROTEIN L28"/>
    <property type="match status" value="1"/>
</dbReference>
<evidence type="ECO:0000256" key="2">
    <source>
        <dbReference type="ARBA" id="ARBA00022980"/>
    </source>
</evidence>
<proteinExistence type="inferred from homology"/>
<keyword evidence="8" id="KW-1185">Reference proteome</keyword>
<dbReference type="EMBL" id="SNWN01000014">
    <property type="protein sequence ID" value="TDO19466.1"/>
    <property type="molecule type" value="Genomic_DNA"/>
</dbReference>
<sequence length="63" mass="7196">MAGKDKLTGKAPMFGNNRSHALNSTRRRFNLNLRYITLVQNGQKIRLRVTAKTARTLRKKGLI</sequence>
<organism evidence="7 8">
    <name type="scientific">Mycoplasma testudineum</name>
    <dbReference type="NCBI Taxonomy" id="244584"/>
    <lineage>
        <taxon>Bacteria</taxon>
        <taxon>Bacillati</taxon>
        <taxon>Mycoplasmatota</taxon>
        <taxon>Mollicutes</taxon>
        <taxon>Mycoplasmataceae</taxon>
        <taxon>Mycoplasma</taxon>
    </lineage>
</organism>
<evidence type="ECO:0000256" key="4">
    <source>
        <dbReference type="ARBA" id="ARBA00035174"/>
    </source>
</evidence>
<comment type="caution">
    <text evidence="7">The sequence shown here is derived from an EMBL/GenBank/DDBJ whole genome shotgun (WGS) entry which is preliminary data.</text>
</comment>
<dbReference type="InterPro" id="IPR001383">
    <property type="entry name" value="Ribosomal_bL28_bact-type"/>
</dbReference>
<dbReference type="InterPro" id="IPR034704">
    <property type="entry name" value="Ribosomal_bL28/bL31-like_sf"/>
</dbReference>
<dbReference type="OrthoDB" id="9805609at2"/>
<gene>
    <name evidence="5" type="primary">rpmB</name>
    <name evidence="7" type="ORF">EI74_0738</name>
</gene>
<dbReference type="AlphaFoldDB" id="A0A4R6ICU5"/>
<dbReference type="Pfam" id="PF00830">
    <property type="entry name" value="Ribosomal_L28"/>
    <property type="match status" value="1"/>
</dbReference>
<dbReference type="HAMAP" id="MF_00373">
    <property type="entry name" value="Ribosomal_bL28"/>
    <property type="match status" value="1"/>
</dbReference>
<name>A0A4R6ICU5_9MOLU</name>
<dbReference type="NCBIfam" id="TIGR00009">
    <property type="entry name" value="L28"/>
    <property type="match status" value="1"/>
</dbReference>
<dbReference type="SUPFAM" id="SSF143800">
    <property type="entry name" value="L28p-like"/>
    <property type="match status" value="1"/>
</dbReference>
<dbReference type="PANTHER" id="PTHR39080:SF1">
    <property type="entry name" value="LARGE RIBOSOMAL SUBUNIT PROTEIN BL28A"/>
    <property type="match status" value="1"/>
</dbReference>
<dbReference type="GO" id="GO:0003735">
    <property type="term" value="F:structural constituent of ribosome"/>
    <property type="evidence" value="ECO:0007669"/>
    <property type="project" value="InterPro"/>
</dbReference>
<evidence type="ECO:0000256" key="1">
    <source>
        <dbReference type="ARBA" id="ARBA00008760"/>
    </source>
</evidence>
<evidence type="ECO:0000313" key="8">
    <source>
        <dbReference type="Proteomes" id="UP000295518"/>
    </source>
</evidence>
<dbReference type="RefSeq" id="WP_094254887.1">
    <property type="nucleotide sequence ID" value="NZ_NNCE01000006.1"/>
</dbReference>
<reference evidence="7 8" key="1">
    <citation type="submission" date="2019-03" db="EMBL/GenBank/DDBJ databases">
        <title>Genomic Encyclopedia of Archaeal and Bacterial Type Strains, Phase II (KMG-II): from individual species to whole genera.</title>
        <authorList>
            <person name="Goeker M."/>
        </authorList>
    </citation>
    <scope>NUCLEOTIDE SEQUENCE [LARGE SCALE GENOMIC DNA]</scope>
    <source>
        <strain evidence="7 8">ATCC 700618</strain>
    </source>
</reference>
<comment type="similarity">
    <text evidence="1 5">Belongs to the bacterial ribosomal protein bL28 family.</text>
</comment>
<evidence type="ECO:0000313" key="7">
    <source>
        <dbReference type="EMBL" id="TDO19466.1"/>
    </source>
</evidence>
<dbReference type="Proteomes" id="UP000295518">
    <property type="component" value="Unassembled WGS sequence"/>
</dbReference>
<keyword evidence="3 5" id="KW-0687">Ribonucleoprotein</keyword>
<dbReference type="InterPro" id="IPR026569">
    <property type="entry name" value="Ribosomal_bL28"/>
</dbReference>
<evidence type="ECO:0000256" key="6">
    <source>
        <dbReference type="SAM" id="MobiDB-lite"/>
    </source>
</evidence>
<evidence type="ECO:0000256" key="5">
    <source>
        <dbReference type="HAMAP-Rule" id="MF_00373"/>
    </source>
</evidence>
<dbReference type="InterPro" id="IPR050096">
    <property type="entry name" value="Bacterial_rp_bL28"/>
</dbReference>
<keyword evidence="2 5" id="KW-0689">Ribosomal protein</keyword>
<dbReference type="InterPro" id="IPR037147">
    <property type="entry name" value="Ribosomal_bL28_sf"/>
</dbReference>
<dbReference type="GO" id="GO:0006412">
    <property type="term" value="P:translation"/>
    <property type="evidence" value="ECO:0007669"/>
    <property type="project" value="UniProtKB-UniRule"/>
</dbReference>
<dbReference type="Gene3D" id="2.30.170.40">
    <property type="entry name" value="Ribosomal protein L28/L24"/>
    <property type="match status" value="1"/>
</dbReference>
<protein>
    <recommendedName>
        <fullName evidence="4 5">Large ribosomal subunit protein bL28</fullName>
    </recommendedName>
</protein>